<evidence type="ECO:0000256" key="12">
    <source>
        <dbReference type="PROSITE-ProRule" id="PRU00023"/>
    </source>
</evidence>
<dbReference type="PANTHER" id="PTHR24126:SF14">
    <property type="entry name" value="ANK_REP_REGION DOMAIN-CONTAINING PROTEIN"/>
    <property type="match status" value="1"/>
</dbReference>
<dbReference type="SUPFAM" id="SSF48403">
    <property type="entry name" value="Ankyrin repeat"/>
    <property type="match status" value="1"/>
</dbReference>
<evidence type="ECO:0000256" key="2">
    <source>
        <dbReference type="ARBA" id="ARBA00004613"/>
    </source>
</evidence>
<keyword evidence="4" id="KW-0964">Secreted</keyword>
<dbReference type="EMBL" id="JAFNEN010000173">
    <property type="protein sequence ID" value="KAG8190854.1"/>
    <property type="molecule type" value="Genomic_DNA"/>
</dbReference>
<protein>
    <recommendedName>
        <fullName evidence="15">Ankyrin repeat protein</fullName>
    </recommendedName>
</protein>
<keyword evidence="14" id="KW-1185">Reference proteome</keyword>
<keyword evidence="6" id="KW-0800">Toxin</keyword>
<keyword evidence="7" id="KW-0528">Neurotoxin</keyword>
<comment type="caution">
    <text evidence="13">The sequence shown here is derived from an EMBL/GenBank/DDBJ whole genome shotgun (WGS) entry which is preliminary data.</text>
</comment>
<dbReference type="PROSITE" id="PS50297">
    <property type="entry name" value="ANK_REP_REGION"/>
    <property type="match status" value="2"/>
</dbReference>
<dbReference type="InterPro" id="IPR002110">
    <property type="entry name" value="Ankyrin_rpt"/>
</dbReference>
<keyword evidence="10 12" id="KW-0040">ANK repeat</keyword>
<keyword evidence="5" id="KW-1052">Target cell membrane</keyword>
<keyword evidence="9" id="KW-0638">Presynaptic neurotoxin</keyword>
<dbReference type="Pfam" id="PF00023">
    <property type="entry name" value="Ank"/>
    <property type="match status" value="1"/>
</dbReference>
<evidence type="ECO:0000256" key="7">
    <source>
        <dbReference type="ARBA" id="ARBA00022699"/>
    </source>
</evidence>
<organism evidence="13 14">
    <name type="scientific">Oedothorax gibbosus</name>
    <dbReference type="NCBI Taxonomy" id="931172"/>
    <lineage>
        <taxon>Eukaryota</taxon>
        <taxon>Metazoa</taxon>
        <taxon>Ecdysozoa</taxon>
        <taxon>Arthropoda</taxon>
        <taxon>Chelicerata</taxon>
        <taxon>Arachnida</taxon>
        <taxon>Araneae</taxon>
        <taxon>Araneomorphae</taxon>
        <taxon>Entelegynae</taxon>
        <taxon>Araneoidea</taxon>
        <taxon>Linyphiidae</taxon>
        <taxon>Erigoninae</taxon>
        <taxon>Oedothorax</taxon>
    </lineage>
</organism>
<dbReference type="AlphaFoldDB" id="A0AAV6V4K9"/>
<evidence type="ECO:0000256" key="6">
    <source>
        <dbReference type="ARBA" id="ARBA00022656"/>
    </source>
</evidence>
<dbReference type="GO" id="GO:0044218">
    <property type="term" value="C:other organism cell membrane"/>
    <property type="evidence" value="ECO:0007669"/>
    <property type="project" value="UniProtKB-KW"/>
</dbReference>
<dbReference type="Gene3D" id="1.25.40.20">
    <property type="entry name" value="Ankyrin repeat-containing domain"/>
    <property type="match status" value="2"/>
</dbReference>
<dbReference type="PROSITE" id="PS50088">
    <property type="entry name" value="ANK_REPEAT"/>
    <property type="match status" value="3"/>
</dbReference>
<reference evidence="13 14" key="1">
    <citation type="journal article" date="2022" name="Nat. Ecol. Evol.">
        <title>A masculinizing supergene underlies an exaggerated male reproductive morph in a spider.</title>
        <authorList>
            <person name="Hendrickx F."/>
            <person name="De Corte Z."/>
            <person name="Sonet G."/>
            <person name="Van Belleghem S.M."/>
            <person name="Kostlbacher S."/>
            <person name="Vangestel C."/>
        </authorList>
    </citation>
    <scope>NUCLEOTIDE SEQUENCE [LARGE SCALE GENOMIC DNA]</scope>
    <source>
        <strain evidence="13">W744_W776</strain>
    </source>
</reference>
<evidence type="ECO:0000256" key="11">
    <source>
        <dbReference type="ARBA" id="ARBA00023298"/>
    </source>
</evidence>
<name>A0AAV6V4K9_9ARAC</name>
<keyword evidence="3" id="KW-0268">Exocytosis</keyword>
<keyword evidence="11" id="KW-0472">Membrane</keyword>
<dbReference type="GO" id="GO:0044231">
    <property type="term" value="C:host cell presynaptic membrane"/>
    <property type="evidence" value="ECO:0007669"/>
    <property type="project" value="UniProtKB-KW"/>
</dbReference>
<evidence type="ECO:0000256" key="8">
    <source>
        <dbReference type="ARBA" id="ARBA00022737"/>
    </source>
</evidence>
<evidence type="ECO:0000256" key="9">
    <source>
        <dbReference type="ARBA" id="ARBA00023028"/>
    </source>
</evidence>
<sequence>MQSRFGTRRYPYPAVYPYKDTPPLLVAAKYKQKDEVESLIAPGWILDCRDKSGWTVLHYAAVHGWLSTVKSLVENGAELDAKLSPPASDPATPLLLAAQRDYTSVVSCLIEAGADITCRGRNGTVLSYVLKGGNMDVIRLLAKRGVDFDSRCLCDDFPLLEAAKSYQKEVVQFLIDSGVDKNCKDKSGWTLMHFAARNRWPDMLRQTDAETAEEISASDSGTTPLHAACEFDLRSSIRGFGRLFEWEEFDAMAARAFVEVAELLFEKGFDVNARNSWGATPAHLAYHSLVTRAAVEVETTMKLRVFSCLFGEGADCNIEDDYGKSLLDLFISTQEIELIRLLIEKGGYFRKESSIPTNIQQSILRDVCLCTMVLVNKYNKMDLPAVYELRNLVDGKFPSLEKMKISIEGGVVKDIETAVRRDIEEQGYCNIFRISPLSLSLLVVNSILS</sequence>
<dbReference type="GO" id="GO:0006887">
    <property type="term" value="P:exocytosis"/>
    <property type="evidence" value="ECO:0007669"/>
    <property type="project" value="UniProtKB-KW"/>
</dbReference>
<evidence type="ECO:0000256" key="3">
    <source>
        <dbReference type="ARBA" id="ARBA00022483"/>
    </source>
</evidence>
<accession>A0AAV6V4K9</accession>
<evidence type="ECO:0000256" key="4">
    <source>
        <dbReference type="ARBA" id="ARBA00022525"/>
    </source>
</evidence>
<dbReference type="PANTHER" id="PTHR24126">
    <property type="entry name" value="ANKYRIN REPEAT, PH AND SEC7 DOMAIN CONTAINING PROTEIN SECG-RELATED"/>
    <property type="match status" value="1"/>
</dbReference>
<gene>
    <name evidence="13" type="ORF">JTE90_028348</name>
</gene>
<evidence type="ECO:0000313" key="14">
    <source>
        <dbReference type="Proteomes" id="UP000827092"/>
    </source>
</evidence>
<dbReference type="GO" id="GO:0005576">
    <property type="term" value="C:extracellular region"/>
    <property type="evidence" value="ECO:0007669"/>
    <property type="project" value="UniProtKB-SubCell"/>
</dbReference>
<dbReference type="Proteomes" id="UP000827092">
    <property type="component" value="Unassembled WGS sequence"/>
</dbReference>
<dbReference type="SMART" id="SM00248">
    <property type="entry name" value="ANK"/>
    <property type="match status" value="7"/>
</dbReference>
<evidence type="ECO:0008006" key="15">
    <source>
        <dbReference type="Google" id="ProtNLM"/>
    </source>
</evidence>
<evidence type="ECO:0000313" key="13">
    <source>
        <dbReference type="EMBL" id="KAG8190854.1"/>
    </source>
</evidence>
<dbReference type="GO" id="GO:0090729">
    <property type="term" value="F:toxin activity"/>
    <property type="evidence" value="ECO:0007669"/>
    <property type="project" value="UniProtKB-KW"/>
</dbReference>
<feature type="repeat" description="ANK" evidence="12">
    <location>
        <begin position="52"/>
        <end position="84"/>
    </location>
</feature>
<evidence type="ECO:0000256" key="5">
    <source>
        <dbReference type="ARBA" id="ARBA00022537"/>
    </source>
</evidence>
<dbReference type="InterPro" id="IPR036770">
    <property type="entry name" value="Ankyrin_rpt-contain_sf"/>
</dbReference>
<dbReference type="Pfam" id="PF12796">
    <property type="entry name" value="Ank_2"/>
    <property type="match status" value="2"/>
</dbReference>
<evidence type="ECO:0000256" key="1">
    <source>
        <dbReference type="ARBA" id="ARBA00004175"/>
    </source>
</evidence>
<evidence type="ECO:0000256" key="10">
    <source>
        <dbReference type="ARBA" id="ARBA00023043"/>
    </source>
</evidence>
<feature type="repeat" description="ANK" evidence="12">
    <location>
        <begin position="154"/>
        <end position="186"/>
    </location>
</feature>
<comment type="subcellular location">
    <subcellularLocation>
        <location evidence="2">Secreted</location>
    </subcellularLocation>
    <subcellularLocation>
        <location evidence="1">Target cell membrane</location>
    </subcellularLocation>
</comment>
<keyword evidence="8" id="KW-0677">Repeat</keyword>
<keyword evidence="11" id="KW-1053">Target membrane</keyword>
<proteinExistence type="predicted"/>
<feature type="repeat" description="ANK" evidence="12">
    <location>
        <begin position="89"/>
        <end position="121"/>
    </location>
</feature>